<comment type="similarity">
    <text evidence="3">Belongs to the JARID1 histone demethylase family.</text>
</comment>
<dbReference type="SUPFAM" id="SSF51197">
    <property type="entry name" value="Clavaminate synthase-like"/>
    <property type="match status" value="1"/>
</dbReference>
<evidence type="ECO:0000313" key="22">
    <source>
        <dbReference type="Proteomes" id="UP001367676"/>
    </source>
</evidence>
<evidence type="ECO:0000256" key="14">
    <source>
        <dbReference type="ARBA" id="ARBA00048734"/>
    </source>
</evidence>
<dbReference type="Pfam" id="PF00628">
    <property type="entry name" value="PHD"/>
    <property type="match status" value="1"/>
</dbReference>
<dbReference type="InterPro" id="IPR019787">
    <property type="entry name" value="Znf_PHD-finger"/>
</dbReference>
<feature type="domain" description="ARID" evidence="18">
    <location>
        <begin position="119"/>
        <end position="209"/>
    </location>
</feature>
<dbReference type="EMBL" id="JBBCAQ010000034">
    <property type="protein sequence ID" value="KAK7580094.1"/>
    <property type="molecule type" value="Genomic_DNA"/>
</dbReference>
<dbReference type="InterPro" id="IPR019786">
    <property type="entry name" value="Zinc_finger_PHD-type_CS"/>
</dbReference>
<feature type="region of interest" description="Disordered" evidence="16">
    <location>
        <begin position="291"/>
        <end position="365"/>
    </location>
</feature>
<feature type="compositionally biased region" description="Low complexity" evidence="16">
    <location>
        <begin position="335"/>
        <end position="349"/>
    </location>
</feature>
<keyword evidence="6" id="KW-0677">Repeat</keyword>
<feature type="compositionally biased region" description="Low complexity" evidence="16">
    <location>
        <begin position="1485"/>
        <end position="1495"/>
    </location>
</feature>
<dbReference type="Pfam" id="PF02373">
    <property type="entry name" value="JmjC"/>
    <property type="match status" value="1"/>
</dbReference>
<dbReference type="Pfam" id="PF08429">
    <property type="entry name" value="PLU-1"/>
    <property type="match status" value="1"/>
</dbReference>
<dbReference type="PROSITE" id="PS51183">
    <property type="entry name" value="JMJN"/>
    <property type="match status" value="1"/>
</dbReference>
<dbReference type="SMART" id="SM00545">
    <property type="entry name" value="JmjN"/>
    <property type="match status" value="1"/>
</dbReference>
<evidence type="ECO:0000259" key="20">
    <source>
        <dbReference type="PROSITE" id="PS51184"/>
    </source>
</evidence>
<dbReference type="GO" id="GO:0008270">
    <property type="term" value="F:zinc ion binding"/>
    <property type="evidence" value="ECO:0007669"/>
    <property type="project" value="UniProtKB-KW"/>
</dbReference>
<dbReference type="Gene3D" id="2.60.120.650">
    <property type="entry name" value="Cupin"/>
    <property type="match status" value="1"/>
</dbReference>
<dbReference type="PROSITE" id="PS51011">
    <property type="entry name" value="ARID"/>
    <property type="match status" value="1"/>
</dbReference>
<feature type="compositionally biased region" description="Low complexity" evidence="16">
    <location>
        <begin position="21"/>
        <end position="33"/>
    </location>
</feature>
<dbReference type="SUPFAM" id="SSF46774">
    <property type="entry name" value="ARID-like"/>
    <property type="match status" value="1"/>
</dbReference>
<sequence length="1666" mass="187701">MKSTFKKQMFVQSKNPDPGHNSVSSSTNSNPPSFIDPATYMKNGEFVFRVPPEAPVFEPTVEEFLDPLAYINKIRPVAEKTGICKVKPPPEWHPPFAVDVDHFKFTPRIQKLNELDANTRVKLYFLDRLATYWNYNGGQIRIPAIDDKTVDMYSLYKLVELEGGFDKLNIEKKWNRIAARMGYVNEKTVAPLLRQYYKRLLLPYEKFEKMKGVQENRKKDESAAESDTPSTSSSPIKLEPSDEPPVTSPFCTASATPQSCRPNGVRRCTRSNCDESDTEILVSDTFKNPSIQDKNKELQRLTFYGPGPKILGSNKTKNNQQPRSRMQANMRGSLNPKNNNNNNNGSQNNSPVKKAEDGETPPETLEQGQDLLADSACMVCGKGDSEESILLCDGCDDGYHTYCLTPALTSIPKGEWRCPKCIAAVVSKATDTNFGFEQAEREYSLQQFGEMADQFKSNYFNMPVHMVPTEKVEQEYWKILASMDSNVTVEYGADLHSMDHGSGFPTAMALAQAGDENHYYKSYVESSWNLNNIPVLEGSVLGYINADISGMKIPWMYVGMCFSTFCWHNEDHWSYSINYLHWGEPKTWYGVPGFMAERFEEVMRETTPDLFQNQPDLLHQLVTILNPNILMDRGVPVYHIDQAAGEFVLTFPRAYHAGFNHGYNFAEAVNFAPVDWIPLGRECVEHYSSLHRYCVFSHDELICKMASVPDNLNSKLASATHQDMLKMLEIENRQRKALLEWGVVNAEREPFELLNDDERKCAACNTTCFLSAVTCSCSPKKVTCLRHFTEHCSCKPNKHTLRYRYTLDELPFMLEKLKEKADSVAAWAAKVHDALDVRTPRSITLSGLRDLQNEAREKHFSDELSMNLQKLLSKAITEVQDALRVDFKGVLSATEKKVRITVVEIRSYYDVLQSIPCVLPQENHVKHFLKFLDEFEENAKSILNNEQATVADVEALLKQSVYPNIEMPYVEELKNYKFMLSLTEDYAAKRKKARQTLTTVVIDELLARSRAIIKPNAKVLAMKDELLELKVKMLAWESKVRVYLSAGSSSAVKSLPLSEMQTLLKEADTIEACLSSREKLTNRLQKAMAWKSRAECIFSSPRKSPPPFLEYVDRLLEEAKNMQLELADESAADPTNELCMAKLSALVQKANDWKEEVRRLFLGDCRAYSLMEVLIPRRSEQRESRTHDQVVDETAISGSLADLMGATDVATKEAVNVDKIVSWFKVAEQREFELMRALRVKNTYKRKQPGSTYCVCNASSALTMRECTLCKDLFHDQCLKQLANNYHCSEDGGNGINNGAGRHAKTNSRIFLCPFCQRSKRPSAKLVQAALAKLQKMRVRTLESVAMQCLLDREAKWKESANELMNSPEVTALIRTTIGAGDVDAKSIGSKLSQENRGHLESLLFRGFLLELELPDNVLIYKILNRLDPGGGQATTASPNVSATNGSSATYLEQVDLELSNESCSLKNELASSHSKKRKWTDTRQQQQQQQQAAANPSPKRSNGQAGCTTTRGRSVGGKSATNNSRSARRSDGAARQSRSALATEARAKTNGVPKIVVPASPINLVDDELEVEEEEQTECDAKRCLKPSSEHVDWVQCDYCKNWLHMICIGVTKREVDSQTEFMCSLCRLADSSKMDDDEVDDEDVSDDDVLIVECTSNKAVLSSS</sequence>
<feature type="region of interest" description="Disordered" evidence="16">
    <location>
        <begin position="212"/>
        <end position="274"/>
    </location>
</feature>
<comment type="cofactor">
    <cofactor evidence="1">
        <name>Fe(2+)</name>
        <dbReference type="ChEBI" id="CHEBI:29033"/>
    </cofactor>
</comment>
<evidence type="ECO:0000259" key="17">
    <source>
        <dbReference type="PROSITE" id="PS50016"/>
    </source>
</evidence>
<dbReference type="EC" id="1.14.11.67" evidence="4"/>
<feature type="compositionally biased region" description="Polar residues" evidence="16">
    <location>
        <begin position="1499"/>
        <end position="1513"/>
    </location>
</feature>
<evidence type="ECO:0000256" key="3">
    <source>
        <dbReference type="ARBA" id="ARBA00006801"/>
    </source>
</evidence>
<dbReference type="InterPro" id="IPR004198">
    <property type="entry name" value="Znf_C5HC2"/>
</dbReference>
<dbReference type="GO" id="GO:0003677">
    <property type="term" value="F:DNA binding"/>
    <property type="evidence" value="ECO:0007669"/>
    <property type="project" value="InterPro"/>
</dbReference>
<evidence type="ECO:0000256" key="10">
    <source>
        <dbReference type="ARBA" id="ARBA00022964"/>
    </source>
</evidence>
<feature type="compositionally biased region" description="Polar residues" evidence="16">
    <location>
        <begin position="313"/>
        <end position="332"/>
    </location>
</feature>
<keyword evidence="12" id="KW-0408">Iron</keyword>
<dbReference type="CDD" id="cd15515">
    <property type="entry name" value="PHD1_KDM5A_like"/>
    <property type="match status" value="1"/>
</dbReference>
<keyword evidence="11" id="KW-0560">Oxidoreductase</keyword>
<dbReference type="Proteomes" id="UP001367676">
    <property type="component" value="Unassembled WGS sequence"/>
</dbReference>
<evidence type="ECO:0000256" key="7">
    <source>
        <dbReference type="ARBA" id="ARBA00022771"/>
    </source>
</evidence>
<dbReference type="CDD" id="cd15610">
    <property type="entry name" value="PHD3_KDM5A_like"/>
    <property type="match status" value="1"/>
</dbReference>
<dbReference type="PROSITE" id="PS50016">
    <property type="entry name" value="ZF_PHD_2"/>
    <property type="match status" value="1"/>
</dbReference>
<accession>A0AAN9Y0Q7</accession>
<dbReference type="InterPro" id="IPR013637">
    <property type="entry name" value="Lys_sp_deMease-like_dom"/>
</dbReference>
<dbReference type="Gene3D" id="3.30.40.10">
    <property type="entry name" value="Zinc/RING finger domain, C3HC4 (zinc finger)"/>
    <property type="match status" value="2"/>
</dbReference>
<protein>
    <recommendedName>
        <fullName evidence="4">[histone H3]-trimethyl-L-lysine(4) demethylase</fullName>
        <ecNumber evidence="4">1.14.11.67</ecNumber>
    </recommendedName>
</protein>
<dbReference type="InterPro" id="IPR036431">
    <property type="entry name" value="ARID_dom_sf"/>
</dbReference>
<evidence type="ECO:0000313" key="21">
    <source>
        <dbReference type="EMBL" id="KAK7580094.1"/>
    </source>
</evidence>
<dbReference type="PROSITE" id="PS51184">
    <property type="entry name" value="JMJC"/>
    <property type="match status" value="1"/>
</dbReference>
<evidence type="ECO:0000259" key="19">
    <source>
        <dbReference type="PROSITE" id="PS51183"/>
    </source>
</evidence>
<evidence type="ECO:0000259" key="18">
    <source>
        <dbReference type="PROSITE" id="PS51011"/>
    </source>
</evidence>
<evidence type="ECO:0000256" key="13">
    <source>
        <dbReference type="ARBA" id="ARBA00023242"/>
    </source>
</evidence>
<dbReference type="Gene3D" id="1.10.150.60">
    <property type="entry name" value="ARID DNA-binding domain"/>
    <property type="match status" value="1"/>
</dbReference>
<dbReference type="SMART" id="SM00501">
    <property type="entry name" value="BRIGHT"/>
    <property type="match status" value="1"/>
</dbReference>
<dbReference type="InterPro" id="IPR001606">
    <property type="entry name" value="ARID_dom"/>
</dbReference>
<dbReference type="PANTHER" id="PTHR10694:SF33">
    <property type="entry name" value="LYSINE-SPECIFIC DEMETHYLASE 5"/>
    <property type="match status" value="1"/>
</dbReference>
<dbReference type="InterPro" id="IPR011011">
    <property type="entry name" value="Znf_FYVE_PHD"/>
</dbReference>
<dbReference type="GO" id="GO:0000785">
    <property type="term" value="C:chromatin"/>
    <property type="evidence" value="ECO:0007669"/>
    <property type="project" value="TreeGrafter"/>
</dbReference>
<dbReference type="PROSITE" id="PS01359">
    <property type="entry name" value="ZF_PHD_1"/>
    <property type="match status" value="1"/>
</dbReference>
<keyword evidence="7 15" id="KW-0863">Zinc-finger</keyword>
<keyword evidence="5" id="KW-0479">Metal-binding</keyword>
<dbReference type="Pfam" id="PF21323">
    <property type="entry name" value="KDM5_C-hel"/>
    <property type="match status" value="1"/>
</dbReference>
<keyword evidence="10" id="KW-0223">Dioxygenase</keyword>
<dbReference type="SMART" id="SM00249">
    <property type="entry name" value="PHD"/>
    <property type="match status" value="3"/>
</dbReference>
<feature type="compositionally biased region" description="Basic and acidic residues" evidence="16">
    <location>
        <begin position="212"/>
        <end position="222"/>
    </location>
</feature>
<evidence type="ECO:0000256" key="9">
    <source>
        <dbReference type="ARBA" id="ARBA00022853"/>
    </source>
</evidence>
<dbReference type="SMART" id="SM00558">
    <property type="entry name" value="JmjC"/>
    <property type="match status" value="1"/>
</dbReference>
<evidence type="ECO:0000256" key="2">
    <source>
        <dbReference type="ARBA" id="ARBA00004123"/>
    </source>
</evidence>
<evidence type="ECO:0000256" key="12">
    <source>
        <dbReference type="ARBA" id="ARBA00023004"/>
    </source>
</evidence>
<dbReference type="InterPro" id="IPR001965">
    <property type="entry name" value="Znf_PHD"/>
</dbReference>
<evidence type="ECO:0000256" key="15">
    <source>
        <dbReference type="PROSITE-ProRule" id="PRU00146"/>
    </source>
</evidence>
<feature type="region of interest" description="Disordered" evidence="16">
    <location>
        <begin position="1"/>
        <end position="34"/>
    </location>
</feature>
<dbReference type="GO" id="GO:0005634">
    <property type="term" value="C:nucleus"/>
    <property type="evidence" value="ECO:0007669"/>
    <property type="project" value="UniProtKB-SubCell"/>
</dbReference>
<dbReference type="InterPro" id="IPR003347">
    <property type="entry name" value="JmjC_dom"/>
</dbReference>
<keyword evidence="8" id="KW-0862">Zinc</keyword>
<feature type="region of interest" description="Disordered" evidence="16">
    <location>
        <begin position="1468"/>
        <end position="1548"/>
    </location>
</feature>
<evidence type="ECO:0000256" key="11">
    <source>
        <dbReference type="ARBA" id="ARBA00023002"/>
    </source>
</evidence>
<keyword evidence="9" id="KW-0156">Chromatin regulator</keyword>
<comment type="catalytic activity">
    <reaction evidence="14">
        <text>N(6),N(6),N(6)-trimethyl-L-lysyl(4)-[histone H3] + 3 2-oxoglutarate + 3 O2 = L-lysyl(4)-[histone H3] + 3 formaldehyde + 3 succinate + 3 CO2</text>
        <dbReference type="Rhea" id="RHEA:60208"/>
        <dbReference type="Rhea" id="RHEA-COMP:15537"/>
        <dbReference type="Rhea" id="RHEA-COMP:15547"/>
        <dbReference type="ChEBI" id="CHEBI:15379"/>
        <dbReference type="ChEBI" id="CHEBI:16526"/>
        <dbReference type="ChEBI" id="CHEBI:16810"/>
        <dbReference type="ChEBI" id="CHEBI:16842"/>
        <dbReference type="ChEBI" id="CHEBI:29969"/>
        <dbReference type="ChEBI" id="CHEBI:30031"/>
        <dbReference type="ChEBI" id="CHEBI:61961"/>
        <dbReference type="EC" id="1.14.11.67"/>
    </reaction>
</comment>
<evidence type="ECO:0000256" key="5">
    <source>
        <dbReference type="ARBA" id="ARBA00022723"/>
    </source>
</evidence>
<reference evidence="21 22" key="1">
    <citation type="submission" date="2024-03" db="EMBL/GenBank/DDBJ databases">
        <title>Adaptation during the transition from Ophiocordyceps entomopathogen to insect associate is accompanied by gene loss and intensified selection.</title>
        <authorList>
            <person name="Ward C.M."/>
            <person name="Onetto C.A."/>
            <person name="Borneman A.R."/>
        </authorList>
    </citation>
    <scope>NUCLEOTIDE SEQUENCE [LARGE SCALE GENOMIC DNA]</scope>
    <source>
        <strain evidence="21">AWRI1</strain>
        <tissue evidence="21">Single Adult Female</tissue>
    </source>
</reference>
<dbReference type="InterPro" id="IPR013083">
    <property type="entry name" value="Znf_RING/FYVE/PHD"/>
</dbReference>
<proteinExistence type="inferred from homology"/>
<dbReference type="InterPro" id="IPR048615">
    <property type="entry name" value="KDM5_C-hel"/>
</dbReference>
<evidence type="ECO:0000256" key="4">
    <source>
        <dbReference type="ARBA" id="ARBA00012902"/>
    </source>
</evidence>
<evidence type="ECO:0000256" key="16">
    <source>
        <dbReference type="SAM" id="MobiDB-lite"/>
    </source>
</evidence>
<evidence type="ECO:0000256" key="6">
    <source>
        <dbReference type="ARBA" id="ARBA00022737"/>
    </source>
</evidence>
<dbReference type="InterPro" id="IPR003349">
    <property type="entry name" value="JmjN"/>
</dbReference>
<dbReference type="Pfam" id="PF01388">
    <property type="entry name" value="ARID"/>
    <property type="match status" value="1"/>
</dbReference>
<dbReference type="Pfam" id="PF02928">
    <property type="entry name" value="zf-C5HC2"/>
    <property type="match status" value="1"/>
</dbReference>
<dbReference type="GO" id="GO:0034647">
    <property type="term" value="F:histone H3K4me/H3K4me2/H3K4me3 demethylase activity"/>
    <property type="evidence" value="ECO:0007669"/>
    <property type="project" value="UniProtKB-EC"/>
</dbReference>
<organism evidence="21 22">
    <name type="scientific">Parthenolecanium corni</name>
    <dbReference type="NCBI Taxonomy" id="536013"/>
    <lineage>
        <taxon>Eukaryota</taxon>
        <taxon>Metazoa</taxon>
        <taxon>Ecdysozoa</taxon>
        <taxon>Arthropoda</taxon>
        <taxon>Hexapoda</taxon>
        <taxon>Insecta</taxon>
        <taxon>Pterygota</taxon>
        <taxon>Neoptera</taxon>
        <taxon>Paraneoptera</taxon>
        <taxon>Hemiptera</taxon>
        <taxon>Sternorrhyncha</taxon>
        <taxon>Coccoidea</taxon>
        <taxon>Coccidae</taxon>
        <taxon>Parthenolecanium</taxon>
    </lineage>
</organism>
<keyword evidence="13" id="KW-0539">Nucleus</keyword>
<feature type="domain" description="PHD-type" evidence="17">
    <location>
        <begin position="374"/>
        <end position="424"/>
    </location>
</feature>
<feature type="compositionally biased region" description="Polar residues" evidence="16">
    <location>
        <begin position="249"/>
        <end position="261"/>
    </location>
</feature>
<dbReference type="GO" id="GO:0006355">
    <property type="term" value="P:regulation of DNA-templated transcription"/>
    <property type="evidence" value="ECO:0007669"/>
    <property type="project" value="TreeGrafter"/>
</dbReference>
<dbReference type="Pfam" id="PF02375">
    <property type="entry name" value="JmjN"/>
    <property type="match status" value="1"/>
</dbReference>
<gene>
    <name evidence="21" type="ORF">V9T40_000723</name>
</gene>
<dbReference type="FunFam" id="1.10.150.60:FF:000016">
    <property type="entry name" value="Putative Lysine-specific demethylase 5B"/>
    <property type="match status" value="1"/>
</dbReference>
<feature type="domain" description="JmjN" evidence="19">
    <location>
        <begin position="54"/>
        <end position="95"/>
    </location>
</feature>
<dbReference type="PANTHER" id="PTHR10694">
    <property type="entry name" value="LYSINE-SPECIFIC DEMETHYLASE"/>
    <property type="match status" value="1"/>
</dbReference>
<evidence type="ECO:0000256" key="1">
    <source>
        <dbReference type="ARBA" id="ARBA00001954"/>
    </source>
</evidence>
<comment type="caution">
    <text evidence="21">The sequence shown here is derived from an EMBL/GenBank/DDBJ whole genome shotgun (WGS) entry which is preliminary data.</text>
</comment>
<feature type="compositionally biased region" description="Polar residues" evidence="16">
    <location>
        <begin position="225"/>
        <end position="235"/>
    </location>
</feature>
<evidence type="ECO:0000256" key="8">
    <source>
        <dbReference type="ARBA" id="ARBA00022833"/>
    </source>
</evidence>
<comment type="subcellular location">
    <subcellularLocation>
        <location evidence="2">Nucleus</location>
    </subcellularLocation>
</comment>
<dbReference type="SMART" id="SM01014">
    <property type="entry name" value="ARID"/>
    <property type="match status" value="1"/>
</dbReference>
<keyword evidence="22" id="KW-1185">Reference proteome</keyword>
<name>A0AAN9Y0Q7_9HEMI</name>
<feature type="domain" description="JmjC" evidence="20">
    <location>
        <begin position="522"/>
        <end position="688"/>
    </location>
</feature>
<dbReference type="SUPFAM" id="SSF57903">
    <property type="entry name" value="FYVE/PHD zinc finger"/>
    <property type="match status" value="2"/>
</dbReference>